<dbReference type="EMBL" id="KN840662">
    <property type="protein sequence ID" value="KIP02634.1"/>
    <property type="molecule type" value="Genomic_DNA"/>
</dbReference>
<evidence type="ECO:0000313" key="2">
    <source>
        <dbReference type="Proteomes" id="UP000053257"/>
    </source>
</evidence>
<accession>A0A0C3NDK8</accession>
<organism evidence="1 2">
    <name type="scientific">Phlebiopsis gigantea (strain 11061_1 CR5-6)</name>
    <name type="common">White-rot fungus</name>
    <name type="synonym">Peniophora gigantea</name>
    <dbReference type="NCBI Taxonomy" id="745531"/>
    <lineage>
        <taxon>Eukaryota</taxon>
        <taxon>Fungi</taxon>
        <taxon>Dikarya</taxon>
        <taxon>Basidiomycota</taxon>
        <taxon>Agaricomycotina</taxon>
        <taxon>Agaricomycetes</taxon>
        <taxon>Polyporales</taxon>
        <taxon>Phanerochaetaceae</taxon>
        <taxon>Phlebiopsis</taxon>
    </lineage>
</organism>
<dbReference type="HOGENOM" id="CLU_1938919_0_0_1"/>
<protein>
    <submittedName>
        <fullName evidence="1">Uncharacterized protein</fullName>
    </submittedName>
</protein>
<name>A0A0C3NDK8_PHLG1</name>
<keyword evidence="2" id="KW-1185">Reference proteome</keyword>
<dbReference type="Proteomes" id="UP000053257">
    <property type="component" value="Unassembled WGS sequence"/>
</dbReference>
<gene>
    <name evidence="1" type="ORF">PHLGIDRAFT_285565</name>
</gene>
<evidence type="ECO:0000313" key="1">
    <source>
        <dbReference type="EMBL" id="KIP02634.1"/>
    </source>
</evidence>
<dbReference type="AlphaFoldDB" id="A0A0C3NDK8"/>
<reference evidence="1 2" key="1">
    <citation type="journal article" date="2014" name="PLoS Genet.">
        <title>Analysis of the Phlebiopsis gigantea genome, transcriptome and secretome provides insight into its pioneer colonization strategies of wood.</title>
        <authorList>
            <person name="Hori C."/>
            <person name="Ishida T."/>
            <person name="Igarashi K."/>
            <person name="Samejima M."/>
            <person name="Suzuki H."/>
            <person name="Master E."/>
            <person name="Ferreira P."/>
            <person name="Ruiz-Duenas F.J."/>
            <person name="Held B."/>
            <person name="Canessa P."/>
            <person name="Larrondo L.F."/>
            <person name="Schmoll M."/>
            <person name="Druzhinina I.S."/>
            <person name="Kubicek C.P."/>
            <person name="Gaskell J.A."/>
            <person name="Kersten P."/>
            <person name="St John F."/>
            <person name="Glasner J."/>
            <person name="Sabat G."/>
            <person name="Splinter BonDurant S."/>
            <person name="Syed K."/>
            <person name="Yadav J."/>
            <person name="Mgbeahuruike A.C."/>
            <person name="Kovalchuk A."/>
            <person name="Asiegbu F.O."/>
            <person name="Lackner G."/>
            <person name="Hoffmeister D."/>
            <person name="Rencoret J."/>
            <person name="Gutierrez A."/>
            <person name="Sun H."/>
            <person name="Lindquist E."/>
            <person name="Barry K."/>
            <person name="Riley R."/>
            <person name="Grigoriev I.V."/>
            <person name="Henrissat B."/>
            <person name="Kues U."/>
            <person name="Berka R.M."/>
            <person name="Martinez A.T."/>
            <person name="Covert S.F."/>
            <person name="Blanchette R.A."/>
            <person name="Cullen D."/>
        </authorList>
    </citation>
    <scope>NUCLEOTIDE SEQUENCE [LARGE SCALE GENOMIC DNA]</scope>
    <source>
        <strain evidence="1 2">11061_1 CR5-6</strain>
    </source>
</reference>
<sequence>MVCDGCLDSLVPLRHPRFKLAPAAWSLRADSRGTGLGPSVSRRTPFDRRPNRLTFPTAPKQRRKPILCSHQPLPRQHHRTRSTRMVMLCTTLYDERRPRKPLTEHTSSPGCYRQTCLLINFYCCRVCFDN</sequence>
<proteinExistence type="predicted"/>